<organism evidence="1 5">
    <name type="scientific">Vicugna pacos</name>
    <name type="common">Alpaca</name>
    <name type="synonym">Lama pacos</name>
    <dbReference type="NCBI Taxonomy" id="30538"/>
    <lineage>
        <taxon>Eukaryota</taxon>
        <taxon>Metazoa</taxon>
        <taxon>Chordata</taxon>
        <taxon>Craniata</taxon>
        <taxon>Vertebrata</taxon>
        <taxon>Euteleostomi</taxon>
        <taxon>Mammalia</taxon>
        <taxon>Eutheria</taxon>
        <taxon>Laurasiatheria</taxon>
        <taxon>Artiodactyla</taxon>
        <taxon>Tylopoda</taxon>
        <taxon>Camelidae</taxon>
        <taxon>Vicugna</taxon>
    </lineage>
</organism>
<evidence type="ECO:0000313" key="5">
    <source>
        <dbReference type="RefSeq" id="XP_072810701.1"/>
    </source>
</evidence>
<dbReference type="RefSeq" id="XP_072810703.1">
    <property type="nucleotide sequence ID" value="XM_072954602.1"/>
</dbReference>
<reference evidence="2 3" key="1">
    <citation type="submission" date="2025-05" db="UniProtKB">
        <authorList>
            <consortium name="RefSeq"/>
        </authorList>
    </citation>
    <scope>IDENTIFICATION</scope>
</reference>
<dbReference type="GeneID" id="102530619"/>
<gene>
    <name evidence="5 6 7" type="primary">LOC102530619</name>
    <name evidence="2 3" type="synonym">LOC140685366</name>
    <name evidence="4" type="synonym">LOC140691293</name>
</gene>
<sequence length="154" mass="16820">MKALHEPPYLTVGTDVSVKYRGAFCEAKIKTAKRLAKVKVTFRHDSSIVEVQDDHINGPLKVGAIVKVKNLDGAYQEAVINKLTDASWYTVGDYMLDTKPKEMPEIQRLNYEQDGQLCEGLPTPGLRQCLSRDALPCQSSTLGPSLALCPGSGA</sequence>
<proteinExistence type="predicted"/>
<evidence type="ECO:0000313" key="2">
    <source>
        <dbReference type="RefSeq" id="XP_072805036.1"/>
    </source>
</evidence>
<evidence type="ECO:0000313" key="3">
    <source>
        <dbReference type="RefSeq" id="XP_072805037.1"/>
    </source>
</evidence>
<dbReference type="RefSeq" id="XP_072805037.1">
    <property type="nucleotide sequence ID" value="XM_072948936.1"/>
</dbReference>
<dbReference type="RefSeq" id="XP_072805036.1">
    <property type="nucleotide sequence ID" value="XM_072948935.1"/>
</dbReference>
<name>A0ABM5CPX0_VICPA</name>
<evidence type="ECO:0000313" key="7">
    <source>
        <dbReference type="RefSeq" id="XP_072810703.1"/>
    </source>
</evidence>
<evidence type="ECO:0000313" key="6">
    <source>
        <dbReference type="RefSeq" id="XP_072810702.1"/>
    </source>
</evidence>
<dbReference type="InterPro" id="IPR051232">
    <property type="entry name" value="ARID/SWI1_ChromRemod"/>
</dbReference>
<accession>A0ABM5CPX0</accession>
<dbReference type="Proteomes" id="UP001652581">
    <property type="component" value="Chromosome 24"/>
</dbReference>
<evidence type="ECO:0000313" key="1">
    <source>
        <dbReference type="Proteomes" id="UP001652581"/>
    </source>
</evidence>
<dbReference type="RefSeq" id="XP_072810701.1">
    <property type="nucleotide sequence ID" value="XM_072954600.1"/>
</dbReference>
<evidence type="ECO:0000313" key="4">
    <source>
        <dbReference type="RefSeq" id="XP_072810665.1"/>
    </source>
</evidence>
<keyword evidence="1" id="KW-1185">Reference proteome</keyword>
<dbReference type="Gene3D" id="2.30.30.140">
    <property type="match status" value="1"/>
</dbReference>
<dbReference type="RefSeq" id="XP_072810702.1">
    <property type="nucleotide sequence ID" value="XM_072954601.1"/>
</dbReference>
<dbReference type="PANTHER" id="PTHR13964:SF24">
    <property type="entry name" value="AT-RICH INTERACTIVE DOMAIN-CONTAINING PROTEIN 4B"/>
    <property type="match status" value="1"/>
</dbReference>
<protein>
    <submittedName>
        <fullName evidence="2 3 4 5">AT-rich interactive domain-containing protein 4B-like</fullName>
    </submittedName>
</protein>
<dbReference type="Proteomes" id="UP001652581">
    <property type="component" value="Chromosome 34"/>
</dbReference>
<dbReference type="PANTHER" id="PTHR13964">
    <property type="entry name" value="RBP-RELATED"/>
    <property type="match status" value="1"/>
</dbReference>
<dbReference type="RefSeq" id="XP_072810665.1">
    <property type="nucleotide sequence ID" value="XM_072954564.1"/>
</dbReference>